<dbReference type="PROSITE" id="PS00662">
    <property type="entry name" value="T2SP_E"/>
    <property type="match status" value="1"/>
</dbReference>
<dbReference type="SUPFAM" id="SSF55781">
    <property type="entry name" value="GAF domain-like"/>
    <property type="match status" value="1"/>
</dbReference>
<dbReference type="STRING" id="43775.SAMN04489760_11655"/>
<keyword evidence="2" id="KW-0547">Nucleotide-binding</keyword>
<comment type="similarity">
    <text evidence="1">Belongs to the GSP E family.</text>
</comment>
<name>A0A1H7YHP1_9BACT</name>
<dbReference type="PANTHER" id="PTHR30258">
    <property type="entry name" value="TYPE II SECRETION SYSTEM PROTEIN GSPE-RELATED"/>
    <property type="match status" value="1"/>
</dbReference>
<reference evidence="6 7" key="1">
    <citation type="submission" date="2016-10" db="EMBL/GenBank/DDBJ databases">
        <authorList>
            <person name="de Groot N.N."/>
        </authorList>
    </citation>
    <scope>NUCLEOTIDE SEQUENCE [LARGE SCALE GENOMIC DNA]</scope>
    <source>
        <strain evidence="6 7">DSM 8423</strain>
    </source>
</reference>
<dbReference type="SUPFAM" id="SSF52540">
    <property type="entry name" value="P-loop containing nucleoside triphosphate hydrolases"/>
    <property type="match status" value="1"/>
</dbReference>
<dbReference type="InterPro" id="IPR001482">
    <property type="entry name" value="T2SS/T4SS_dom"/>
</dbReference>
<feature type="domain" description="Bacterial type II secretion system protein E" evidence="5">
    <location>
        <begin position="596"/>
        <end position="610"/>
    </location>
</feature>
<dbReference type="Pfam" id="PF05157">
    <property type="entry name" value="MshEN"/>
    <property type="match status" value="1"/>
</dbReference>
<dbReference type="Gene3D" id="3.30.450.40">
    <property type="match status" value="1"/>
</dbReference>
<dbReference type="SMART" id="SM00065">
    <property type="entry name" value="GAF"/>
    <property type="match status" value="1"/>
</dbReference>
<evidence type="ECO:0000313" key="6">
    <source>
        <dbReference type="EMBL" id="SEM45495.1"/>
    </source>
</evidence>
<dbReference type="GO" id="GO:0016887">
    <property type="term" value="F:ATP hydrolysis activity"/>
    <property type="evidence" value="ECO:0007669"/>
    <property type="project" value="TreeGrafter"/>
</dbReference>
<keyword evidence="3" id="KW-0067">ATP-binding</keyword>
<dbReference type="InterPro" id="IPR007831">
    <property type="entry name" value="T2SS_GspE_N"/>
</dbReference>
<dbReference type="Pfam" id="PF00437">
    <property type="entry name" value="T2SSE"/>
    <property type="match status" value="1"/>
</dbReference>
<accession>A0A1H7YHP1</accession>
<evidence type="ECO:0000256" key="4">
    <source>
        <dbReference type="SAM" id="MobiDB-lite"/>
    </source>
</evidence>
<evidence type="ECO:0000256" key="3">
    <source>
        <dbReference type="ARBA" id="ARBA00022840"/>
    </source>
</evidence>
<dbReference type="InterPro" id="IPR029016">
    <property type="entry name" value="GAF-like_dom_sf"/>
</dbReference>
<sequence length="788" mass="89672">MVFSGQCQGKNRTDRFQPDNSGKKIMMEALTKNSQISELEKKLLLRKKMQDITNQIHAAQNIKQILVDLKESILNLFDAFSITIYVVDRLKNQIYSLLLAGAQIREIRVPINNKSISGYVANNGKTVNIADAYDSLELRRIDPELSFDVSWDKKTGFRTRQILCSPIFHSGNLAGVIQILNKKGKGNFTEEEEGFVQEIAEVLGVAFYNQERYARRRKTRFDYLISRDLLKEEELDNSWEESREQKTPVETFLMNKFGISKEDIGKSLEEFYRCQFIKFDDKFPIPGDLLKNLKREYLLRELWVPLNKIDGNIQVIVDDPNNILKRDMIESLLKTKAVKYDVSFPEDIIKYINYFFQTPANESSFAELLGKLDDEEDTSEEDGEVVTESDSVIMQLVNKIINDAYIRRSSDIHVEPNIGKKNVEIRFRIDGDCGLYQTVPFSYRAGLVSRIKIMSNLDITVKRIPQDGKIKFRNSNGEEIELRVATIPTQGGVEDVVMRILAKGETMPLEAMGMLERNYLEMLKILEKPYGMILVVGPTGSGKTTTLHAALHHINTPDRKIWTAEDPVEITQYGLRQVQVQPKIGFDFAAAMRAFLRADPDVIMVGEMRDFETAKTGVEASLTGHLVFSTLHTNSAPETITRLLDMGIDPLNFADALLGILAQRLVRTLCKKCKEAYHPTQREYDDLAESYGLEAFSKLNVPYTDDFTLYRPKGCDACDRTGYKGRMGIHELLIGSDGIKRLIQKHADIETLRNASVSEGMTTLLQDGLQKAIQGLTDFKQVRRVCIK</sequence>
<dbReference type="CDD" id="cd01129">
    <property type="entry name" value="PulE-GspE-like"/>
    <property type="match status" value="1"/>
</dbReference>
<dbReference type="AlphaFoldDB" id="A0A1H7YHP1"/>
<protein>
    <submittedName>
        <fullName evidence="6">Type II secretory pathway ATPase GspE/PulE or T4P pilus assembly pathway ATPase PilB</fullName>
    </submittedName>
</protein>
<dbReference type="InterPro" id="IPR027417">
    <property type="entry name" value="P-loop_NTPase"/>
</dbReference>
<feature type="compositionally biased region" description="Basic and acidic residues" evidence="4">
    <location>
        <begin position="11"/>
        <end position="20"/>
    </location>
</feature>
<dbReference type="InterPro" id="IPR003593">
    <property type="entry name" value="AAA+_ATPase"/>
</dbReference>
<dbReference type="GO" id="GO:0005886">
    <property type="term" value="C:plasma membrane"/>
    <property type="evidence" value="ECO:0007669"/>
    <property type="project" value="TreeGrafter"/>
</dbReference>
<dbReference type="Gene3D" id="3.30.450.90">
    <property type="match status" value="1"/>
</dbReference>
<dbReference type="GO" id="GO:0005524">
    <property type="term" value="F:ATP binding"/>
    <property type="evidence" value="ECO:0007669"/>
    <property type="project" value="UniProtKB-KW"/>
</dbReference>
<dbReference type="InterPro" id="IPR003018">
    <property type="entry name" value="GAF"/>
</dbReference>
<evidence type="ECO:0000313" key="7">
    <source>
        <dbReference type="Proteomes" id="UP000198744"/>
    </source>
</evidence>
<dbReference type="SMART" id="SM00382">
    <property type="entry name" value="AAA"/>
    <property type="match status" value="1"/>
</dbReference>
<evidence type="ECO:0000256" key="2">
    <source>
        <dbReference type="ARBA" id="ARBA00022741"/>
    </source>
</evidence>
<proteinExistence type="inferred from homology"/>
<dbReference type="EMBL" id="FOBS01000016">
    <property type="protein sequence ID" value="SEM45495.1"/>
    <property type="molecule type" value="Genomic_DNA"/>
</dbReference>
<feature type="compositionally biased region" description="Polar residues" evidence="4">
    <location>
        <begin position="1"/>
        <end position="10"/>
    </location>
</feature>
<evidence type="ECO:0000259" key="5">
    <source>
        <dbReference type="PROSITE" id="PS00662"/>
    </source>
</evidence>
<dbReference type="Gene3D" id="3.40.50.300">
    <property type="entry name" value="P-loop containing nucleotide triphosphate hydrolases"/>
    <property type="match status" value="1"/>
</dbReference>
<organism evidence="6 7">
    <name type="scientific">Syntrophus gentianae</name>
    <dbReference type="NCBI Taxonomy" id="43775"/>
    <lineage>
        <taxon>Bacteria</taxon>
        <taxon>Pseudomonadati</taxon>
        <taxon>Thermodesulfobacteriota</taxon>
        <taxon>Syntrophia</taxon>
        <taxon>Syntrophales</taxon>
        <taxon>Syntrophaceae</taxon>
        <taxon>Syntrophus</taxon>
    </lineage>
</organism>
<evidence type="ECO:0000256" key="1">
    <source>
        <dbReference type="ARBA" id="ARBA00006611"/>
    </source>
</evidence>
<dbReference type="Proteomes" id="UP000198744">
    <property type="component" value="Unassembled WGS sequence"/>
</dbReference>
<dbReference type="OrthoDB" id="9805147at2"/>
<keyword evidence="7" id="KW-1185">Reference proteome</keyword>
<dbReference type="SUPFAM" id="SSF160246">
    <property type="entry name" value="EspE N-terminal domain-like"/>
    <property type="match status" value="1"/>
</dbReference>
<feature type="region of interest" description="Disordered" evidence="4">
    <location>
        <begin position="1"/>
        <end position="20"/>
    </location>
</feature>
<dbReference type="InterPro" id="IPR037257">
    <property type="entry name" value="T2SS_E_N_sf"/>
</dbReference>
<dbReference type="Pfam" id="PF01590">
    <property type="entry name" value="GAF"/>
    <property type="match status" value="1"/>
</dbReference>
<gene>
    <name evidence="6" type="ORF">SAMN04489760_11655</name>
</gene>
<dbReference type="PANTHER" id="PTHR30258:SF1">
    <property type="entry name" value="PROTEIN TRANSPORT PROTEIN HOFB HOMOLOG"/>
    <property type="match status" value="1"/>
</dbReference>
<dbReference type="FunFam" id="3.40.50.300:FF:000398">
    <property type="entry name" value="Type IV pilus assembly ATPase PilB"/>
    <property type="match status" value="1"/>
</dbReference>